<dbReference type="KEGG" id="rhs:A3Q41_00297"/>
<proteinExistence type="inferred from homology"/>
<dbReference type="GO" id="GO:0006302">
    <property type="term" value="P:double-strand break repair"/>
    <property type="evidence" value="ECO:0007669"/>
    <property type="project" value="InterPro"/>
</dbReference>
<evidence type="ECO:0000256" key="1">
    <source>
        <dbReference type="ARBA" id="ARBA00006930"/>
    </source>
</evidence>
<comment type="subunit">
    <text evidence="2">Heterodimer of SbcC and SbcD.</text>
</comment>
<dbReference type="GO" id="GO:0016887">
    <property type="term" value="F:ATP hydrolysis activity"/>
    <property type="evidence" value="ECO:0007669"/>
    <property type="project" value="InterPro"/>
</dbReference>
<evidence type="ECO:0000256" key="3">
    <source>
        <dbReference type="ARBA" id="ARBA00013368"/>
    </source>
</evidence>
<protein>
    <recommendedName>
        <fullName evidence="3">Nuclease SbcCD subunit C</fullName>
    </recommendedName>
</protein>
<keyword evidence="4" id="KW-0175">Coiled coil</keyword>
<reference evidence="7" key="2">
    <citation type="submission" date="2016-04" db="EMBL/GenBank/DDBJ databases">
        <title>Complete Genome and Plasmid Sequences for Rhodococcus fascians D188 and Draft Sequences for Rhodococcus spp. Isolates PBTS 1 and PBTS 2.</title>
        <authorList>
            <person name="Stamer R."/>
            <person name="Vereecke D."/>
            <person name="Zhang Y."/>
            <person name="Schilkey F."/>
            <person name="Devitt N."/>
            <person name="Randall J."/>
        </authorList>
    </citation>
    <scope>NUCLEOTIDE SEQUENCE [LARGE SCALE GENOMIC DNA]</scope>
    <source>
        <strain evidence="7">PBTS2</strain>
    </source>
</reference>
<evidence type="ECO:0000313" key="6">
    <source>
        <dbReference type="EMBL" id="AMY21621.1"/>
    </source>
</evidence>
<keyword evidence="7" id="KW-1185">Reference proteome</keyword>
<organism evidence="6 7">
    <name type="scientific">Rhodococcoides fascians</name>
    <name type="common">Rhodococcus fascians</name>
    <dbReference type="NCBI Taxonomy" id="1828"/>
    <lineage>
        <taxon>Bacteria</taxon>
        <taxon>Bacillati</taxon>
        <taxon>Actinomycetota</taxon>
        <taxon>Actinomycetes</taxon>
        <taxon>Mycobacteriales</taxon>
        <taxon>Nocardiaceae</taxon>
        <taxon>Rhodococcoides</taxon>
    </lineage>
</organism>
<evidence type="ECO:0000259" key="5">
    <source>
        <dbReference type="Pfam" id="PF13476"/>
    </source>
</evidence>
<evidence type="ECO:0000256" key="4">
    <source>
        <dbReference type="SAM" id="Coils"/>
    </source>
</evidence>
<dbReference type="InterPro" id="IPR027417">
    <property type="entry name" value="P-loop_NTPase"/>
</dbReference>
<dbReference type="PANTHER" id="PTHR32114:SF2">
    <property type="entry name" value="ABC TRANSPORTER ABCH.3"/>
    <property type="match status" value="1"/>
</dbReference>
<gene>
    <name evidence="6" type="primary">sbcC</name>
    <name evidence="6" type="ORF">A3Q41_00297</name>
</gene>
<evidence type="ECO:0000256" key="2">
    <source>
        <dbReference type="ARBA" id="ARBA00011322"/>
    </source>
</evidence>
<dbReference type="Pfam" id="PF13476">
    <property type="entry name" value="AAA_23"/>
    <property type="match status" value="1"/>
</dbReference>
<dbReference type="Proteomes" id="UP000076038">
    <property type="component" value="Chromosome"/>
</dbReference>
<accession>A0A143QFG1</accession>
<comment type="similarity">
    <text evidence="1">Belongs to the SMC family. SbcC subfamily.</text>
</comment>
<feature type="domain" description="Rad50/SbcC-type AAA" evidence="5">
    <location>
        <begin position="5"/>
        <end position="179"/>
    </location>
</feature>
<feature type="coiled-coil region" evidence="4">
    <location>
        <begin position="394"/>
        <end position="421"/>
    </location>
</feature>
<dbReference type="EMBL" id="CP015220">
    <property type="protein sequence ID" value="AMY21621.1"/>
    <property type="molecule type" value="Genomic_DNA"/>
</dbReference>
<feature type="coiled-coil region" evidence="4">
    <location>
        <begin position="621"/>
        <end position="655"/>
    </location>
</feature>
<dbReference type="OrthoDB" id="9795626at2"/>
<dbReference type="PANTHER" id="PTHR32114">
    <property type="entry name" value="ABC TRANSPORTER ABCH.3"/>
    <property type="match status" value="1"/>
</dbReference>
<dbReference type="SUPFAM" id="SSF52540">
    <property type="entry name" value="P-loop containing nucleoside triphosphate hydrolases"/>
    <property type="match status" value="1"/>
</dbReference>
<dbReference type="AlphaFoldDB" id="A0A143QFG1"/>
<dbReference type="InterPro" id="IPR038729">
    <property type="entry name" value="Rad50/SbcC_AAA"/>
</dbReference>
<dbReference type="Pfam" id="PF13558">
    <property type="entry name" value="SbcC_Walker_B"/>
    <property type="match status" value="1"/>
</dbReference>
<dbReference type="RefSeq" id="WP_048316033.1">
    <property type="nucleotide sequence ID" value="NZ_CP015220.1"/>
</dbReference>
<sequence length="1006" mass="107171">MRLHSLEITAFGPFAGTETVDFDALGADGLFLLHGQTGAGKTTVLDAVAFALYGTVPGARREGKRLLSDHAATGAVPQVTLEATLGGRRIRIVRSPEFLRPKLRTAGTTKQHAKASLTWLDGRGQNLTRLNEIGDAVNGLLGMSADQFFQVVLLPQGEFAKFLRADSDERGNLLERLFDTGRFGDVEEWFAERRRELAAGLADADQAIDIMLGRVSQAAGVPEPSTDDAAPGEQAQDPLEWAARVLDGARQNRTLAQGRAVLVDAAAGRASAALAEATSALDLQRRRAIAEEQLAQYRDGEAARAARRAELADSAAAGPIADAVADLRLAATTADAATTALTAAEQALPTSAEGRRFHDALQWPPLRTDPADERAVVAEFVRAWTTDVARLQSLLGTAREADRLDAELAEQRAQRAETVAAIERTTTKQATLPETLAAVEARVARAAAAAAELPGLDERCARAQAAAESALELVRTRAVLVEAERVRDRAATARNSAWEHLLELRERRIDGMAAELAARLEPGAPCVVCGSAEHPNPAAAATSTVTKAQEDKAAAAERKCAAELERSIAAVADASRAVDLLHDRTGGASAAELAHTLDAATTAVRDARARAADLDPATTELRRLRAESDALAVTLQDLVARRSALDERIAATERSVAQMRASVAEEIAEGASLTERIAQCEKLIDGARRVQEARIAWLDASEQHAALRGELDRRVSASNFDSVDAAADAVLTEDRVEQIETELRLAEERRAHAEHVLLEPGIVAQSGQPPIDLDPLRARFAELDGEAKVAAGEVAECRRRADDLERLVAELFVAAAAIAPQRAEFDELANLADVVAGRGQNARKMSLRSYVLASRLEDVAESASARLRRMSSGRYEFVHSDEAGVRGKRGGLGLDIRDDYTGVVRSAKTLSGGEAFLASLSLALGLADVVAAESGGVVLDTMFIDEGFGTLDADTLESVMAVLDELRAGGRVVGVVSHVDEMRQRIPSRLYVKRGRAGSTLQVVAS</sequence>
<dbReference type="Gene3D" id="3.40.50.300">
    <property type="entry name" value="P-loop containing nucleotide triphosphate hydrolases"/>
    <property type="match status" value="2"/>
</dbReference>
<evidence type="ECO:0000313" key="7">
    <source>
        <dbReference type="Proteomes" id="UP000076038"/>
    </source>
</evidence>
<dbReference type="PATRIC" id="fig|1653479.3.peg.297"/>
<feature type="coiled-coil region" evidence="4">
    <location>
        <begin position="729"/>
        <end position="756"/>
    </location>
</feature>
<reference evidence="6 7" key="1">
    <citation type="journal article" date="2016" name="Genome Announc.">
        <title>Complete Genome and Plasmid Sequences for Rhodococcus fascians D188 and Draft Sequences for Rhodococcus Isolates PBTS 1 and PBTS 2.</title>
        <authorList>
            <person name="Stamler R.A."/>
            <person name="Vereecke D."/>
            <person name="Zhang Y."/>
            <person name="Schilkey F."/>
            <person name="Devitt N."/>
            <person name="Randall J.J."/>
        </authorList>
    </citation>
    <scope>NUCLEOTIDE SEQUENCE [LARGE SCALE GENOMIC DNA]</scope>
    <source>
        <strain evidence="6 7">PBTS2</strain>
    </source>
</reference>
<name>A0A143QFG1_RHOFA</name>